<dbReference type="PIRSF" id="PIRSF016020">
    <property type="entry name" value="PHexose_mutarotase"/>
    <property type="match status" value="1"/>
</dbReference>
<dbReference type="SUPFAM" id="SSF74650">
    <property type="entry name" value="Galactose mutarotase-like"/>
    <property type="match status" value="1"/>
</dbReference>
<dbReference type="PANTHER" id="PTHR11122">
    <property type="entry name" value="APOSPORY-ASSOCIATED PROTEIN C-RELATED"/>
    <property type="match status" value="1"/>
</dbReference>
<comment type="function">
    <text evidence="5">Catalyzes the interconversion between the alpha and beta anomers from at least three hexose 6-phosphate sugars (Glc6P, Gal6P, and Man6P).</text>
</comment>
<name>A0A4Y9YTP8_9AGAM</name>
<dbReference type="Pfam" id="PF01263">
    <property type="entry name" value="Aldose_epim"/>
    <property type="match status" value="1"/>
</dbReference>
<reference evidence="8 9" key="1">
    <citation type="submission" date="2019-02" db="EMBL/GenBank/DDBJ databases">
        <title>Genome sequencing of the rare red list fungi Dentipellis fragilis.</title>
        <authorList>
            <person name="Buettner E."/>
            <person name="Kellner H."/>
        </authorList>
    </citation>
    <scope>NUCLEOTIDE SEQUENCE [LARGE SCALE GENOMIC DNA]</scope>
    <source>
        <strain evidence="8 9">DSM 105465</strain>
    </source>
</reference>
<dbReference type="InterPro" id="IPR011013">
    <property type="entry name" value="Gal_mutarotase_sf_dom"/>
</dbReference>
<dbReference type="EMBL" id="SEOQ01000350">
    <property type="protein sequence ID" value="TFY65087.1"/>
    <property type="molecule type" value="Genomic_DNA"/>
</dbReference>
<comment type="caution">
    <text evidence="8">The sequence shown here is derived from an EMBL/GenBank/DDBJ whole genome shotgun (WGS) entry which is preliminary data.</text>
</comment>
<keyword evidence="9" id="KW-1185">Reference proteome</keyword>
<feature type="active site" evidence="6">
    <location>
        <position position="163"/>
    </location>
</feature>
<evidence type="ECO:0000256" key="3">
    <source>
        <dbReference type="ARBA" id="ARBA00012083"/>
    </source>
</evidence>
<dbReference type="EC" id="5.1.3.15" evidence="3 5"/>
<keyword evidence="4 5" id="KW-0413">Isomerase</keyword>
<feature type="binding site" evidence="7">
    <location>
        <position position="89"/>
    </location>
    <ligand>
        <name>substrate</name>
    </ligand>
</feature>
<evidence type="ECO:0000256" key="4">
    <source>
        <dbReference type="ARBA" id="ARBA00023235"/>
    </source>
</evidence>
<evidence type="ECO:0000256" key="5">
    <source>
        <dbReference type="PIRNR" id="PIRNR016020"/>
    </source>
</evidence>
<dbReference type="Proteomes" id="UP000298327">
    <property type="component" value="Unassembled WGS sequence"/>
</dbReference>
<evidence type="ECO:0000313" key="9">
    <source>
        <dbReference type="Proteomes" id="UP000298327"/>
    </source>
</evidence>
<dbReference type="GO" id="GO:0005975">
    <property type="term" value="P:carbohydrate metabolic process"/>
    <property type="evidence" value="ECO:0007669"/>
    <property type="project" value="InterPro"/>
</dbReference>
<dbReference type="CDD" id="cd09020">
    <property type="entry name" value="D-hex-6-P-epi_like"/>
    <property type="match status" value="1"/>
</dbReference>
<evidence type="ECO:0000313" key="8">
    <source>
        <dbReference type="EMBL" id="TFY65087.1"/>
    </source>
</evidence>
<evidence type="ECO:0000256" key="7">
    <source>
        <dbReference type="PIRSR" id="PIRSR016020-2"/>
    </source>
</evidence>
<feature type="active site" evidence="6">
    <location>
        <position position="265"/>
    </location>
</feature>
<dbReference type="OrthoDB" id="1659429at2759"/>
<gene>
    <name evidence="8" type="ORF">EVG20_g5724</name>
</gene>
<feature type="binding site" evidence="7">
    <location>
        <position position="84"/>
    </location>
    <ligand>
        <name>substrate</name>
    </ligand>
</feature>
<dbReference type="GO" id="GO:0047938">
    <property type="term" value="F:glucose-6-phosphate 1-epimerase activity"/>
    <property type="evidence" value="ECO:0007669"/>
    <property type="project" value="UniProtKB-UniRule"/>
</dbReference>
<proteinExistence type="inferred from homology"/>
<dbReference type="InterPro" id="IPR008183">
    <property type="entry name" value="Aldose_1/G6P_1-epimerase"/>
</dbReference>
<protein>
    <recommendedName>
        <fullName evidence="3 5">Glucose-6-phosphate 1-epimerase</fullName>
        <ecNumber evidence="3 5">5.1.3.15</ecNumber>
    </recommendedName>
</protein>
<dbReference type="PANTHER" id="PTHR11122:SF13">
    <property type="entry name" value="GLUCOSE-6-PHOSPHATE 1-EPIMERASE"/>
    <property type="match status" value="1"/>
</dbReference>
<feature type="binding site" evidence="7">
    <location>
        <position position="61"/>
    </location>
    <ligand>
        <name>substrate</name>
    </ligand>
</feature>
<organism evidence="8 9">
    <name type="scientific">Dentipellis fragilis</name>
    <dbReference type="NCBI Taxonomy" id="205917"/>
    <lineage>
        <taxon>Eukaryota</taxon>
        <taxon>Fungi</taxon>
        <taxon>Dikarya</taxon>
        <taxon>Basidiomycota</taxon>
        <taxon>Agaricomycotina</taxon>
        <taxon>Agaricomycetes</taxon>
        <taxon>Russulales</taxon>
        <taxon>Hericiaceae</taxon>
        <taxon>Dentipellis</taxon>
    </lineage>
</organism>
<dbReference type="Gene3D" id="2.70.98.10">
    <property type="match status" value="1"/>
</dbReference>
<accession>A0A4Y9YTP8</accession>
<evidence type="ECO:0000256" key="2">
    <source>
        <dbReference type="ARBA" id="ARBA00005866"/>
    </source>
</evidence>
<dbReference type="AlphaFoldDB" id="A0A4Y9YTP8"/>
<dbReference type="GO" id="GO:0030246">
    <property type="term" value="F:carbohydrate binding"/>
    <property type="evidence" value="ECO:0007669"/>
    <property type="project" value="UniProtKB-UniRule"/>
</dbReference>
<sequence>MPYEQTTDRVVLKHPQGASAEILLYGATVLSWKSPDATNSTPTERLFVSSKAALDGSKPVRGGIPVVFPCFGPPSHPEHLKLAQHGFARSEVWTFDSVVMDNDAGVSVRFTLGPTPKISALYDRPFQLAYVVTLAAHELSTNLHVTNPSPSGSGPLTFQALLHTYLRVPSSEVRISALQGKKYVDKTAGGAVKEETREFVDVRATTDAVYEDAPGQVEVRWGAEGHGMLVRMREFTTLTVWNPQAEGAKIGDMEDGGWERYVCVEPGIARGFKDLEPGRTWIGQQVLSLL</sequence>
<evidence type="ECO:0000256" key="1">
    <source>
        <dbReference type="ARBA" id="ARBA00001096"/>
    </source>
</evidence>
<dbReference type="GO" id="GO:0005737">
    <property type="term" value="C:cytoplasm"/>
    <property type="evidence" value="ECO:0007669"/>
    <property type="project" value="TreeGrafter"/>
</dbReference>
<dbReference type="InterPro" id="IPR025532">
    <property type="entry name" value="G6P_1-epimerase"/>
</dbReference>
<comment type="similarity">
    <text evidence="2 5">Belongs to the glucose-6-phosphate 1-epimerase family.</text>
</comment>
<dbReference type="STRING" id="205917.A0A4Y9YTP8"/>
<evidence type="ECO:0000256" key="6">
    <source>
        <dbReference type="PIRSR" id="PIRSR016020-1"/>
    </source>
</evidence>
<dbReference type="InterPro" id="IPR014718">
    <property type="entry name" value="GH-type_carb-bd"/>
</dbReference>
<comment type="catalytic activity">
    <reaction evidence="1">
        <text>alpha-D-glucose 6-phosphate = beta-D-glucose 6-phosphate</text>
        <dbReference type="Rhea" id="RHEA:16249"/>
        <dbReference type="ChEBI" id="CHEBI:58225"/>
        <dbReference type="ChEBI" id="CHEBI:58247"/>
        <dbReference type="EC" id="5.1.3.15"/>
    </reaction>
</comment>